<organism evidence="2 3">
    <name type="scientific">Clostridium thermosuccinogenes</name>
    <dbReference type="NCBI Taxonomy" id="84032"/>
    <lineage>
        <taxon>Bacteria</taxon>
        <taxon>Bacillati</taxon>
        <taxon>Bacillota</taxon>
        <taxon>Clostridia</taxon>
        <taxon>Eubacteriales</taxon>
        <taxon>Clostridiaceae</taxon>
        <taxon>Clostridium</taxon>
    </lineage>
</organism>
<gene>
    <name evidence="2" type="ORF">CDQ84_16045</name>
</gene>
<evidence type="ECO:0000313" key="3">
    <source>
        <dbReference type="Proteomes" id="UP000236151"/>
    </source>
</evidence>
<keyword evidence="3" id="KW-1185">Reference proteome</keyword>
<name>A0A2K2F8J6_9CLOT</name>
<dbReference type="OrthoDB" id="9815928at2"/>
<dbReference type="AlphaFoldDB" id="A0A2K2F8J6"/>
<dbReference type="Proteomes" id="UP000236151">
    <property type="component" value="Unassembled WGS sequence"/>
</dbReference>
<dbReference type="RefSeq" id="WP_103082752.1">
    <property type="nucleotide sequence ID" value="NZ_CP021850.1"/>
</dbReference>
<sequence length="347" mass="39114">MKKFSFKLFCLFLMYVLMLPCTGLTASATEADAEGILSSIITFNKESEFIDFIPASLTHRVASVTDITINFVGMSSFIDFSKAGFDVDETLVKYESSNVDVAVGYEGRILATGVGTATITISYEDKVQIINVTVLDEIPESLIRSLETSTLDSLKSTSSESSQRLAIAQKAMDMVYLRWKPTKNVRGWKNDKTFYAGTTYTGIPYSQTWYQVDDNEFMSAMDKDDFYSNYTSGGKIMPKYGNDCSAFVAITWGLPYQGDNRYNTWKFEEDFEPLDSYADLQKGDAVVTNTSGNHMFLITINFETPPSGSDYNTSYVVCYEQTPYQAQLTFWTYDQLSKNNYIPISKF</sequence>
<dbReference type="EMBL" id="NIOJ01000056">
    <property type="protein sequence ID" value="PNT95955.1"/>
    <property type="molecule type" value="Genomic_DNA"/>
</dbReference>
<evidence type="ECO:0000256" key="1">
    <source>
        <dbReference type="SAM" id="SignalP"/>
    </source>
</evidence>
<evidence type="ECO:0000313" key="2">
    <source>
        <dbReference type="EMBL" id="PNT95955.1"/>
    </source>
</evidence>
<evidence type="ECO:0008006" key="4">
    <source>
        <dbReference type="Google" id="ProtNLM"/>
    </source>
</evidence>
<keyword evidence="1" id="KW-0732">Signal</keyword>
<reference evidence="2 3" key="1">
    <citation type="submission" date="2017-06" db="EMBL/GenBank/DDBJ databases">
        <title>Investigating the central metabolism of Clostridium thermosuccinogenes.</title>
        <authorList>
            <person name="Koendjbiharie J.G."/>
            <person name="van Kranenburg R."/>
        </authorList>
    </citation>
    <scope>NUCLEOTIDE SEQUENCE [LARGE SCALE GENOMIC DNA]</scope>
    <source>
        <strain evidence="2 3">DSM 5806</strain>
    </source>
</reference>
<feature type="chain" id="PRO_5014454202" description="BIG2 domain-containing protein" evidence="1">
    <location>
        <begin position="29"/>
        <end position="347"/>
    </location>
</feature>
<accession>A0A2K2F8J6</accession>
<comment type="caution">
    <text evidence="2">The sequence shown here is derived from an EMBL/GenBank/DDBJ whole genome shotgun (WGS) entry which is preliminary data.</text>
</comment>
<protein>
    <recommendedName>
        <fullName evidence="4">BIG2 domain-containing protein</fullName>
    </recommendedName>
</protein>
<feature type="signal peptide" evidence="1">
    <location>
        <begin position="1"/>
        <end position="28"/>
    </location>
</feature>
<dbReference type="KEGG" id="cthd:CDO33_12105"/>
<proteinExistence type="predicted"/>